<dbReference type="Proteomes" id="UP000326857">
    <property type="component" value="Unassembled WGS sequence"/>
</dbReference>
<dbReference type="CDD" id="cd06171">
    <property type="entry name" value="Sigma70_r4"/>
    <property type="match status" value="1"/>
</dbReference>
<dbReference type="InterPro" id="IPR013325">
    <property type="entry name" value="RNA_pol_sigma_r2"/>
</dbReference>
<comment type="similarity">
    <text evidence="1">Belongs to the sigma-70 factor family. ECF subfamily.</text>
</comment>
<dbReference type="SUPFAM" id="SSF88946">
    <property type="entry name" value="Sigma2 domain of RNA polymerase sigma factors"/>
    <property type="match status" value="1"/>
</dbReference>
<evidence type="ECO:0000256" key="1">
    <source>
        <dbReference type="ARBA" id="ARBA00010641"/>
    </source>
</evidence>
<proteinExistence type="inferred from homology"/>
<feature type="domain" description="RNA polymerase sigma-70 region 2" evidence="5">
    <location>
        <begin position="62"/>
        <end position="122"/>
    </location>
</feature>
<dbReference type="EMBL" id="CABVLI010000046">
    <property type="protein sequence ID" value="VVT28112.1"/>
    <property type="molecule type" value="Genomic_DNA"/>
</dbReference>
<evidence type="ECO:0000313" key="8">
    <source>
        <dbReference type="Proteomes" id="UP000326857"/>
    </source>
</evidence>
<dbReference type="InterPro" id="IPR014284">
    <property type="entry name" value="RNA_pol_sigma-70_dom"/>
</dbReference>
<name>A0A5E8A9I7_9SPHN</name>
<organism evidence="7 8">
    <name type="scientific">Sphingomonas aurantiaca</name>
    <dbReference type="NCBI Taxonomy" id="185949"/>
    <lineage>
        <taxon>Bacteria</taxon>
        <taxon>Pseudomonadati</taxon>
        <taxon>Pseudomonadota</taxon>
        <taxon>Alphaproteobacteria</taxon>
        <taxon>Sphingomonadales</taxon>
        <taxon>Sphingomonadaceae</taxon>
        <taxon>Sphingomonas</taxon>
    </lineage>
</organism>
<evidence type="ECO:0000313" key="7">
    <source>
        <dbReference type="EMBL" id="VVT28112.1"/>
    </source>
</evidence>
<dbReference type="InterPro" id="IPR013324">
    <property type="entry name" value="RNA_pol_sigma_r3/r4-like"/>
</dbReference>
<reference evidence="7 8" key="1">
    <citation type="submission" date="2019-09" db="EMBL/GenBank/DDBJ databases">
        <authorList>
            <person name="Dittami M. S."/>
        </authorList>
    </citation>
    <scope>NUCLEOTIDE SEQUENCE [LARGE SCALE GENOMIC DNA]</scope>
    <source>
        <strain evidence="7">SPHINGO391</strain>
    </source>
</reference>
<evidence type="ECO:0000256" key="2">
    <source>
        <dbReference type="ARBA" id="ARBA00023015"/>
    </source>
</evidence>
<dbReference type="InterPro" id="IPR039425">
    <property type="entry name" value="RNA_pol_sigma-70-like"/>
</dbReference>
<evidence type="ECO:0000259" key="6">
    <source>
        <dbReference type="Pfam" id="PF08281"/>
    </source>
</evidence>
<evidence type="ECO:0000259" key="5">
    <source>
        <dbReference type="Pfam" id="PF04542"/>
    </source>
</evidence>
<dbReference type="Pfam" id="PF04542">
    <property type="entry name" value="Sigma70_r2"/>
    <property type="match status" value="1"/>
</dbReference>
<evidence type="ECO:0000256" key="3">
    <source>
        <dbReference type="ARBA" id="ARBA00023082"/>
    </source>
</evidence>
<dbReference type="PANTHER" id="PTHR43133:SF63">
    <property type="entry name" value="RNA POLYMERASE SIGMA FACTOR FECI-RELATED"/>
    <property type="match status" value="1"/>
</dbReference>
<keyword evidence="3" id="KW-0731">Sigma factor</keyword>
<dbReference type="InterPro" id="IPR013249">
    <property type="entry name" value="RNA_pol_sigma70_r4_t2"/>
</dbReference>
<dbReference type="GO" id="GO:0006352">
    <property type="term" value="P:DNA-templated transcription initiation"/>
    <property type="evidence" value="ECO:0007669"/>
    <property type="project" value="InterPro"/>
</dbReference>
<protein>
    <submittedName>
        <fullName evidence="7">RNA polymerase sigma-70 factor, ECF subfamily</fullName>
    </submittedName>
</protein>
<feature type="domain" description="RNA polymerase sigma factor 70 region 4 type 2" evidence="6">
    <location>
        <begin position="158"/>
        <end position="207"/>
    </location>
</feature>
<dbReference type="SUPFAM" id="SSF88659">
    <property type="entry name" value="Sigma3 and sigma4 domains of RNA polymerase sigma factors"/>
    <property type="match status" value="1"/>
</dbReference>
<evidence type="ECO:0000256" key="4">
    <source>
        <dbReference type="ARBA" id="ARBA00023163"/>
    </source>
</evidence>
<dbReference type="RefSeq" id="WP_234422798.1">
    <property type="nucleotide sequence ID" value="NZ_LR701528.1"/>
</dbReference>
<dbReference type="Gene3D" id="1.10.10.10">
    <property type="entry name" value="Winged helix-like DNA-binding domain superfamily/Winged helix DNA-binding domain"/>
    <property type="match status" value="1"/>
</dbReference>
<dbReference type="Gene3D" id="1.10.1740.10">
    <property type="match status" value="1"/>
</dbReference>
<gene>
    <name evidence="7" type="ORF">SPHINGO391_500135</name>
</gene>
<keyword evidence="4" id="KW-0804">Transcription</keyword>
<dbReference type="NCBIfam" id="TIGR02937">
    <property type="entry name" value="sigma70-ECF"/>
    <property type="match status" value="1"/>
</dbReference>
<keyword evidence="2" id="KW-0805">Transcription regulation</keyword>
<dbReference type="InterPro" id="IPR036388">
    <property type="entry name" value="WH-like_DNA-bd_sf"/>
</dbReference>
<dbReference type="GO" id="GO:0016987">
    <property type="term" value="F:sigma factor activity"/>
    <property type="evidence" value="ECO:0007669"/>
    <property type="project" value="UniProtKB-KW"/>
</dbReference>
<dbReference type="Pfam" id="PF08281">
    <property type="entry name" value="Sigma70_r4_2"/>
    <property type="match status" value="1"/>
</dbReference>
<dbReference type="GO" id="GO:0003677">
    <property type="term" value="F:DNA binding"/>
    <property type="evidence" value="ECO:0007669"/>
    <property type="project" value="InterPro"/>
</dbReference>
<dbReference type="InterPro" id="IPR007627">
    <property type="entry name" value="RNA_pol_sigma70_r2"/>
</dbReference>
<accession>A0A5E8A9I7</accession>
<sequence length="234" mass="26511">MAELSTPIHNRRHRMMGAQIWSSLGKTVTEISGPCIYAVVRSEMRHVTTELVNWVARQILPHEPELRRWLRAGFPGIDVDDVVQEAYCRLAALADFKRVEDPRRYLFQTARNVVLTELRRARVVRIEAVGTIADLELALAADHLSPERIVAGRGLLAKVEHLLAALPERSRTIFRMRKVEGLSQRQIAEELGVTEMIVENDLARGLKIILSGLSTDDRADLPSRNERNRNARPS</sequence>
<dbReference type="AlphaFoldDB" id="A0A5E8A9I7"/>
<dbReference type="PANTHER" id="PTHR43133">
    <property type="entry name" value="RNA POLYMERASE ECF-TYPE SIGMA FACTO"/>
    <property type="match status" value="1"/>
</dbReference>